<evidence type="ECO:0000313" key="2">
    <source>
        <dbReference type="Proteomes" id="UP001163823"/>
    </source>
</evidence>
<evidence type="ECO:0000313" key="1">
    <source>
        <dbReference type="EMBL" id="KAJ7980109.1"/>
    </source>
</evidence>
<sequence length="76" mass="8671">MTKTIPQIDRILPSQYKVTWVKHSCISNFAATRVAFHICYPFGSLSWNKLSDMASRKPPGSICWKPKAKSLDEDDQ</sequence>
<reference evidence="1" key="1">
    <citation type="journal article" date="2023" name="Science">
        <title>Elucidation of the pathway for biosynthesis of saponin adjuvants from the soapbark tree.</title>
        <authorList>
            <person name="Reed J."/>
            <person name="Orme A."/>
            <person name="El-Demerdash A."/>
            <person name="Owen C."/>
            <person name="Martin L.B.B."/>
            <person name="Misra R.C."/>
            <person name="Kikuchi S."/>
            <person name="Rejzek M."/>
            <person name="Martin A.C."/>
            <person name="Harkess A."/>
            <person name="Leebens-Mack J."/>
            <person name="Louveau T."/>
            <person name="Stephenson M.J."/>
            <person name="Osbourn A."/>
        </authorList>
    </citation>
    <scope>NUCLEOTIDE SEQUENCE</scope>
    <source>
        <strain evidence="1">S10</strain>
    </source>
</reference>
<keyword evidence="2" id="KW-1185">Reference proteome</keyword>
<protein>
    <submittedName>
        <fullName evidence="1">Uncharacterized protein</fullName>
    </submittedName>
</protein>
<dbReference type="Proteomes" id="UP001163823">
    <property type="component" value="Chromosome 2"/>
</dbReference>
<dbReference type="KEGG" id="qsa:O6P43_003424"/>
<proteinExistence type="predicted"/>
<organism evidence="1 2">
    <name type="scientific">Quillaja saponaria</name>
    <name type="common">Soap bark tree</name>
    <dbReference type="NCBI Taxonomy" id="32244"/>
    <lineage>
        <taxon>Eukaryota</taxon>
        <taxon>Viridiplantae</taxon>
        <taxon>Streptophyta</taxon>
        <taxon>Embryophyta</taxon>
        <taxon>Tracheophyta</taxon>
        <taxon>Spermatophyta</taxon>
        <taxon>Magnoliopsida</taxon>
        <taxon>eudicotyledons</taxon>
        <taxon>Gunneridae</taxon>
        <taxon>Pentapetalae</taxon>
        <taxon>rosids</taxon>
        <taxon>fabids</taxon>
        <taxon>Fabales</taxon>
        <taxon>Quillajaceae</taxon>
        <taxon>Quillaja</taxon>
    </lineage>
</organism>
<dbReference type="EMBL" id="JARAOO010000002">
    <property type="protein sequence ID" value="KAJ7980109.1"/>
    <property type="molecule type" value="Genomic_DNA"/>
</dbReference>
<gene>
    <name evidence="1" type="ORF">O6P43_003424</name>
</gene>
<comment type="caution">
    <text evidence="1">The sequence shown here is derived from an EMBL/GenBank/DDBJ whole genome shotgun (WGS) entry which is preliminary data.</text>
</comment>
<accession>A0AAD7VLR6</accession>
<dbReference type="AlphaFoldDB" id="A0AAD7VLR6"/>
<name>A0AAD7VLR6_QUISA</name>